<keyword evidence="2" id="KW-1185">Reference proteome</keyword>
<evidence type="ECO:0000313" key="2">
    <source>
        <dbReference type="Proteomes" id="UP001159042"/>
    </source>
</evidence>
<reference evidence="1 2" key="1">
    <citation type="journal article" date="2023" name="Insect Mol. Biol.">
        <title>Genome sequencing provides insights into the evolution of gene families encoding plant cell wall-degrading enzymes in longhorned beetles.</title>
        <authorList>
            <person name="Shin N.R."/>
            <person name="Okamura Y."/>
            <person name="Kirsch R."/>
            <person name="Pauchet Y."/>
        </authorList>
    </citation>
    <scope>NUCLEOTIDE SEQUENCE [LARGE SCALE GENOMIC DNA]</scope>
    <source>
        <strain evidence="1">EAD_L_NR</strain>
    </source>
</reference>
<organism evidence="1 2">
    <name type="scientific">Exocentrus adspersus</name>
    <dbReference type="NCBI Taxonomy" id="1586481"/>
    <lineage>
        <taxon>Eukaryota</taxon>
        <taxon>Metazoa</taxon>
        <taxon>Ecdysozoa</taxon>
        <taxon>Arthropoda</taxon>
        <taxon>Hexapoda</taxon>
        <taxon>Insecta</taxon>
        <taxon>Pterygota</taxon>
        <taxon>Neoptera</taxon>
        <taxon>Endopterygota</taxon>
        <taxon>Coleoptera</taxon>
        <taxon>Polyphaga</taxon>
        <taxon>Cucujiformia</taxon>
        <taxon>Chrysomeloidea</taxon>
        <taxon>Cerambycidae</taxon>
        <taxon>Lamiinae</taxon>
        <taxon>Acanthocinini</taxon>
        <taxon>Exocentrus</taxon>
    </lineage>
</organism>
<proteinExistence type="predicted"/>
<comment type="caution">
    <text evidence="1">The sequence shown here is derived from an EMBL/GenBank/DDBJ whole genome shotgun (WGS) entry which is preliminary data.</text>
</comment>
<accession>A0AAV8W7C2</accession>
<gene>
    <name evidence="1" type="ORF">NQ315_008681</name>
</gene>
<dbReference type="AlphaFoldDB" id="A0AAV8W7C2"/>
<evidence type="ECO:0000313" key="1">
    <source>
        <dbReference type="EMBL" id="KAJ8922041.1"/>
    </source>
</evidence>
<dbReference type="Proteomes" id="UP001159042">
    <property type="component" value="Unassembled WGS sequence"/>
</dbReference>
<protein>
    <submittedName>
        <fullName evidence="1">Uncharacterized protein</fullName>
    </submittedName>
</protein>
<dbReference type="EMBL" id="JANEYG010000008">
    <property type="protein sequence ID" value="KAJ8922041.1"/>
    <property type="molecule type" value="Genomic_DNA"/>
</dbReference>
<sequence length="291" mass="30982">MAGKPDLSAAPGVQNVVVYVSNDNFAQAYAVEQQNVPQSNHQAVHSTGYPSTPHSMAPVVGPPKTFSDKQLIKPPEYTSNGQVVNSSVPQQGGYFAGVISQNGFVNNISYQNGAIIKNYPNSEVLSGERQAGPGRPDAKVRDECDNRDSYVEPGYVTVMGAEVPSQSVRCDSVRSEAAESSCSSLSSADEGLVVVQNQPSEMVVYDPSVSVRPAGVVLAVGPPPMPHQPQNTASVVGTLANQQPFVTVPYGWKRLFNNGSIIYIRYKCSKETVIGCLGDGLSSFVDALRKT</sequence>
<name>A0AAV8W7C2_9CUCU</name>